<keyword evidence="1" id="KW-0812">Transmembrane</keyword>
<dbReference type="RefSeq" id="WP_095073358.1">
    <property type="nucleotide sequence ID" value="NZ_LT906465.1"/>
</dbReference>
<keyword evidence="1" id="KW-1133">Transmembrane helix</keyword>
<feature type="transmembrane region" description="Helical" evidence="1">
    <location>
        <begin position="174"/>
        <end position="195"/>
    </location>
</feature>
<protein>
    <submittedName>
        <fullName evidence="3">Uncharacterized inner membrane transporter yiJE</fullName>
    </submittedName>
</protein>
<reference evidence="3 4" key="1">
    <citation type="submission" date="2017-06" db="EMBL/GenBank/DDBJ databases">
        <authorList>
            <consortium name="Pathogen Informatics"/>
        </authorList>
    </citation>
    <scope>NUCLEOTIDE SEQUENCE [LARGE SCALE GENOMIC DNA]</scope>
    <source>
        <strain evidence="3 4">NCTC13490</strain>
    </source>
</reference>
<keyword evidence="1" id="KW-0472">Membrane</keyword>
<dbReference type="InterPro" id="IPR052756">
    <property type="entry name" value="Alkyne_AA_exporter"/>
</dbReference>
<gene>
    <name evidence="3" type="primary">yijE_2</name>
    <name evidence="3" type="ORF">SAMEA4412677_02324</name>
</gene>
<evidence type="ECO:0000313" key="3">
    <source>
        <dbReference type="EMBL" id="SNV50303.1"/>
    </source>
</evidence>
<evidence type="ECO:0000259" key="2">
    <source>
        <dbReference type="Pfam" id="PF00892"/>
    </source>
</evidence>
<feature type="transmembrane region" description="Helical" evidence="1">
    <location>
        <begin position="93"/>
        <end position="110"/>
    </location>
</feature>
<feature type="domain" description="EamA" evidence="2">
    <location>
        <begin position="146"/>
        <end position="279"/>
    </location>
</feature>
<organism evidence="3 4">
    <name type="scientific">Chryseobacterium taklimakanense</name>
    <dbReference type="NCBI Taxonomy" id="536441"/>
    <lineage>
        <taxon>Bacteria</taxon>
        <taxon>Pseudomonadati</taxon>
        <taxon>Bacteroidota</taxon>
        <taxon>Flavobacteriia</taxon>
        <taxon>Flavobacteriales</taxon>
        <taxon>Weeksellaceae</taxon>
        <taxon>Chryseobacterium group</taxon>
        <taxon>Chryseobacterium</taxon>
    </lineage>
</organism>
<dbReference type="KEGG" id="ctak:4412677_02324"/>
<dbReference type="SUPFAM" id="SSF103481">
    <property type="entry name" value="Multidrug resistance efflux transporter EmrE"/>
    <property type="match status" value="2"/>
</dbReference>
<dbReference type="AlphaFoldDB" id="A0A239XW38"/>
<dbReference type="PANTHER" id="PTHR12715:SF4">
    <property type="entry name" value="EAMA DOMAIN-CONTAINING PROTEIN"/>
    <property type="match status" value="1"/>
</dbReference>
<accession>A0A239XW38</accession>
<dbReference type="EMBL" id="LT906465">
    <property type="protein sequence ID" value="SNV50303.1"/>
    <property type="molecule type" value="Genomic_DNA"/>
</dbReference>
<dbReference type="InterPro" id="IPR037185">
    <property type="entry name" value="EmrE-like"/>
</dbReference>
<keyword evidence="4" id="KW-1185">Reference proteome</keyword>
<dbReference type="Gene3D" id="1.10.3730.20">
    <property type="match status" value="1"/>
</dbReference>
<dbReference type="Pfam" id="PF00892">
    <property type="entry name" value="EamA"/>
    <property type="match status" value="2"/>
</dbReference>
<feature type="transmembrane region" description="Helical" evidence="1">
    <location>
        <begin position="262"/>
        <end position="280"/>
    </location>
</feature>
<dbReference type="PANTHER" id="PTHR12715">
    <property type="entry name" value="TRANSPORTER, DRUG/METABOLITE EXPORTER FAMILY"/>
    <property type="match status" value="1"/>
</dbReference>
<dbReference type="GO" id="GO:0016020">
    <property type="term" value="C:membrane"/>
    <property type="evidence" value="ECO:0007669"/>
    <property type="project" value="InterPro"/>
</dbReference>
<feature type="transmembrane region" description="Helical" evidence="1">
    <location>
        <begin position="63"/>
        <end position="81"/>
    </location>
</feature>
<proteinExistence type="predicted"/>
<feature type="domain" description="EamA" evidence="2">
    <location>
        <begin position="7"/>
        <end position="132"/>
    </location>
</feature>
<feature type="transmembrane region" description="Helical" evidence="1">
    <location>
        <begin position="33"/>
        <end position="51"/>
    </location>
</feature>
<evidence type="ECO:0000313" key="4">
    <source>
        <dbReference type="Proteomes" id="UP000215196"/>
    </source>
</evidence>
<dbReference type="InterPro" id="IPR000620">
    <property type="entry name" value="EamA_dom"/>
</dbReference>
<feature type="transmembrane region" description="Helical" evidence="1">
    <location>
        <begin position="117"/>
        <end position="135"/>
    </location>
</feature>
<feature type="transmembrane region" description="Helical" evidence="1">
    <location>
        <begin position="141"/>
        <end position="162"/>
    </location>
</feature>
<dbReference type="Proteomes" id="UP000215196">
    <property type="component" value="Chromosome 1"/>
</dbReference>
<name>A0A239XW38_9FLAO</name>
<evidence type="ECO:0000256" key="1">
    <source>
        <dbReference type="SAM" id="Phobius"/>
    </source>
</evidence>
<feature type="transmembrane region" description="Helical" evidence="1">
    <location>
        <begin position="239"/>
        <end position="256"/>
    </location>
</feature>
<feature type="transmembrane region" description="Helical" evidence="1">
    <location>
        <begin position="207"/>
        <end position="227"/>
    </location>
</feature>
<sequence length="290" mass="32024">MNKARAALFLGILCISVFPVIVRMGLTSGLISAFYRMAIATALLFPVAAVLGKLKIESKKQFFGLLLCGVLFAADIAVWNVSIQGSSATQATLLTNLSPIWVGVLSFLFLNFRPKKSFWLGTAVALTGMVVFVGFDTVLNFNFDTAFFLGILSGIFYALYILVSKNVLQKMDVVTFMAFSMLFSSIFLFFVNLFFGESFWGFSTEAWVSLLVQGIVCQLIAWLLIIFATKRMRATRVSLSLLSQAVFAALLATVFLDEKLTLTHMIGGFLILSGIAVTFYEKKHKHPADF</sequence>